<dbReference type="InterPro" id="IPR036388">
    <property type="entry name" value="WH-like_DNA-bd_sf"/>
</dbReference>
<dbReference type="Pfam" id="PF08281">
    <property type="entry name" value="Sigma70_r4_2"/>
    <property type="match status" value="1"/>
</dbReference>
<dbReference type="InterPro" id="IPR014284">
    <property type="entry name" value="RNA_pol_sigma-70_dom"/>
</dbReference>
<evidence type="ECO:0000256" key="2">
    <source>
        <dbReference type="ARBA" id="ARBA00023015"/>
    </source>
</evidence>
<dbReference type="Gene3D" id="1.10.10.10">
    <property type="entry name" value="Winged helix-like DNA-binding domain superfamily/Winged helix DNA-binding domain"/>
    <property type="match status" value="1"/>
</dbReference>
<evidence type="ECO:0000313" key="7">
    <source>
        <dbReference type="EMBL" id="MFD2256076.1"/>
    </source>
</evidence>
<gene>
    <name evidence="7" type="ORF">ACFSSA_05250</name>
</gene>
<dbReference type="PANTHER" id="PTHR43133">
    <property type="entry name" value="RNA POLYMERASE ECF-TYPE SIGMA FACTO"/>
    <property type="match status" value="1"/>
</dbReference>
<evidence type="ECO:0000313" key="8">
    <source>
        <dbReference type="Proteomes" id="UP001597375"/>
    </source>
</evidence>
<evidence type="ECO:0000259" key="5">
    <source>
        <dbReference type="Pfam" id="PF04542"/>
    </source>
</evidence>
<dbReference type="Gene3D" id="1.10.1740.10">
    <property type="match status" value="1"/>
</dbReference>
<dbReference type="SUPFAM" id="SSF88659">
    <property type="entry name" value="Sigma3 and sigma4 domains of RNA polymerase sigma factors"/>
    <property type="match status" value="1"/>
</dbReference>
<comment type="caution">
    <text evidence="7">The sequence shown here is derived from an EMBL/GenBank/DDBJ whole genome shotgun (WGS) entry which is preliminary data.</text>
</comment>
<dbReference type="Pfam" id="PF04542">
    <property type="entry name" value="Sigma70_r2"/>
    <property type="match status" value="1"/>
</dbReference>
<reference evidence="8" key="1">
    <citation type="journal article" date="2019" name="Int. J. Syst. Evol. Microbiol.">
        <title>The Global Catalogue of Microorganisms (GCM) 10K type strain sequencing project: providing services to taxonomists for standard genome sequencing and annotation.</title>
        <authorList>
            <consortium name="The Broad Institute Genomics Platform"/>
            <consortium name="The Broad Institute Genome Sequencing Center for Infectious Disease"/>
            <person name="Wu L."/>
            <person name="Ma J."/>
        </authorList>
    </citation>
    <scope>NUCLEOTIDE SEQUENCE [LARGE SCALE GENOMIC DNA]</scope>
    <source>
        <strain evidence="8">CGMCC 4.7106</strain>
    </source>
</reference>
<dbReference type="InterPro" id="IPR014331">
    <property type="entry name" value="RNA_pol_sigma70_ECF_RHOBA"/>
</dbReference>
<sequence length="179" mass="20555">MMLVANEDPSVPHFEHEVGAVQPRLTRYLIASVGNSADVDDILQETNLVLWKKRLDFEPGTSFWAWAQKVAFFQIMAFRKRQSRSRLVLDDDVVHLLAAEAPVVLEQENPANHLQLKTCIETLPDRQREFIHGHYYEKRSLKSLADLHSTSVAAVGQTLYRARLNLQRCLLKSSNRFSQ</sequence>
<dbReference type="NCBIfam" id="TIGR02989">
    <property type="entry name" value="Sig-70_gvs1"/>
    <property type="match status" value="1"/>
</dbReference>
<proteinExistence type="inferred from homology"/>
<dbReference type="SUPFAM" id="SSF88946">
    <property type="entry name" value="Sigma2 domain of RNA polymerase sigma factors"/>
    <property type="match status" value="1"/>
</dbReference>
<dbReference type="EMBL" id="JBHUIT010000003">
    <property type="protein sequence ID" value="MFD2256076.1"/>
    <property type="molecule type" value="Genomic_DNA"/>
</dbReference>
<dbReference type="InterPro" id="IPR013325">
    <property type="entry name" value="RNA_pol_sigma_r2"/>
</dbReference>
<dbReference type="InterPro" id="IPR013324">
    <property type="entry name" value="RNA_pol_sigma_r3/r4-like"/>
</dbReference>
<organism evidence="7 8">
    <name type="scientific">Luteolibacter algae</name>
    <dbReference type="NCBI Taxonomy" id="454151"/>
    <lineage>
        <taxon>Bacteria</taxon>
        <taxon>Pseudomonadati</taxon>
        <taxon>Verrucomicrobiota</taxon>
        <taxon>Verrucomicrobiia</taxon>
        <taxon>Verrucomicrobiales</taxon>
        <taxon>Verrucomicrobiaceae</taxon>
        <taxon>Luteolibacter</taxon>
    </lineage>
</organism>
<keyword evidence="2" id="KW-0805">Transcription regulation</keyword>
<protein>
    <submittedName>
        <fullName evidence="7">Sigma-70 family RNA polymerase sigma factor</fullName>
    </submittedName>
</protein>
<dbReference type="InterPro" id="IPR039425">
    <property type="entry name" value="RNA_pol_sigma-70-like"/>
</dbReference>
<keyword evidence="4" id="KW-0804">Transcription</keyword>
<accession>A0ABW5D5T1</accession>
<evidence type="ECO:0000256" key="4">
    <source>
        <dbReference type="ARBA" id="ARBA00023163"/>
    </source>
</evidence>
<dbReference type="NCBIfam" id="TIGR02937">
    <property type="entry name" value="sigma70-ECF"/>
    <property type="match status" value="1"/>
</dbReference>
<evidence type="ECO:0000256" key="1">
    <source>
        <dbReference type="ARBA" id="ARBA00010641"/>
    </source>
</evidence>
<feature type="domain" description="RNA polymerase sigma factor 70 region 4 type 2" evidence="6">
    <location>
        <begin position="114"/>
        <end position="166"/>
    </location>
</feature>
<keyword evidence="8" id="KW-1185">Reference proteome</keyword>
<dbReference type="InterPro" id="IPR007627">
    <property type="entry name" value="RNA_pol_sigma70_r2"/>
</dbReference>
<dbReference type="RefSeq" id="WP_386818991.1">
    <property type="nucleotide sequence ID" value="NZ_JBHUIT010000003.1"/>
</dbReference>
<comment type="similarity">
    <text evidence="1">Belongs to the sigma-70 factor family. ECF subfamily.</text>
</comment>
<dbReference type="CDD" id="cd06171">
    <property type="entry name" value="Sigma70_r4"/>
    <property type="match status" value="1"/>
</dbReference>
<evidence type="ECO:0000259" key="6">
    <source>
        <dbReference type="Pfam" id="PF08281"/>
    </source>
</evidence>
<keyword evidence="3" id="KW-0731">Sigma factor</keyword>
<feature type="domain" description="RNA polymerase sigma-70 region 2" evidence="5">
    <location>
        <begin position="20"/>
        <end position="84"/>
    </location>
</feature>
<name>A0ABW5D5T1_9BACT</name>
<evidence type="ECO:0000256" key="3">
    <source>
        <dbReference type="ARBA" id="ARBA00023082"/>
    </source>
</evidence>
<dbReference type="PANTHER" id="PTHR43133:SF51">
    <property type="entry name" value="RNA POLYMERASE SIGMA FACTOR"/>
    <property type="match status" value="1"/>
</dbReference>
<dbReference type="InterPro" id="IPR013249">
    <property type="entry name" value="RNA_pol_sigma70_r4_t2"/>
</dbReference>
<dbReference type="Proteomes" id="UP001597375">
    <property type="component" value="Unassembled WGS sequence"/>
</dbReference>